<accession>A0A919MMS8</accession>
<comment type="caution">
    <text evidence="2">The sequence shown here is derived from an EMBL/GenBank/DDBJ whole genome shotgun (WGS) entry which is preliminary data.</text>
</comment>
<feature type="region of interest" description="Disordered" evidence="1">
    <location>
        <begin position="456"/>
        <end position="475"/>
    </location>
</feature>
<feature type="compositionally biased region" description="Basic residues" evidence="1">
    <location>
        <begin position="464"/>
        <end position="475"/>
    </location>
</feature>
<keyword evidence="3" id="KW-1185">Reference proteome</keyword>
<proteinExistence type="predicted"/>
<reference evidence="2" key="1">
    <citation type="submission" date="2021-01" db="EMBL/GenBank/DDBJ databases">
        <title>Whole genome shotgun sequence of Actinoplanes rishiriensis NBRC 108556.</title>
        <authorList>
            <person name="Komaki H."/>
            <person name="Tamura T."/>
        </authorList>
    </citation>
    <scope>NUCLEOTIDE SEQUENCE</scope>
    <source>
        <strain evidence="2">NBRC 108556</strain>
    </source>
</reference>
<feature type="compositionally biased region" description="Low complexity" evidence="1">
    <location>
        <begin position="187"/>
        <end position="202"/>
    </location>
</feature>
<gene>
    <name evidence="2" type="ORF">Ari01nite_07410</name>
</gene>
<evidence type="ECO:0000313" key="2">
    <source>
        <dbReference type="EMBL" id="GIE93276.1"/>
    </source>
</evidence>
<dbReference type="AlphaFoldDB" id="A0A919MMS8"/>
<dbReference type="Proteomes" id="UP000636960">
    <property type="component" value="Unassembled WGS sequence"/>
</dbReference>
<name>A0A919MMS8_9ACTN</name>
<evidence type="ECO:0000256" key="1">
    <source>
        <dbReference type="SAM" id="MobiDB-lite"/>
    </source>
</evidence>
<sequence>MLMRSPGVDGDPRLLSWLRVREFAVPPSMIETATTRRAAGDWSGACAAAHLDADVDVRAVAQSHGRDLATRLRTDLRHLAPDLLRWHWPRAALPDGLLRPGVTVALATYPHAAGALHLVARTPPAWADAGQRISLTLWPATHPSTTPHPHPHPDRRFRLDLHRHLWDARRAPDLRHRTGAEAALPTGAGADSAGADSAGADSTPAVGRPPAGSAVAKRFGAVRLPDGGAVHRWVAEAAILREADGRPHDPVVVRVGARFRLALDPGADGPRLLGRAARGYPVLPHAATWLLPDLELLRAGLITLDQLHPLVAAALAPAWPPARNPAPPPAPVPPPAPAAPRLVECRGEWHRIAVVAGVLTALDHDPAEVWREELFAALGGLPLACLRAIDLANREPASLDDIRARLDHGDTVGALAVVEELLGAAAALRGGALRDELETAAARRVTYGLYRAGLAGRGPLKDKPPRRRAGRSRTR</sequence>
<protein>
    <submittedName>
        <fullName evidence="2">Uncharacterized protein</fullName>
    </submittedName>
</protein>
<feature type="region of interest" description="Disordered" evidence="1">
    <location>
        <begin position="184"/>
        <end position="211"/>
    </location>
</feature>
<evidence type="ECO:0000313" key="3">
    <source>
        <dbReference type="Proteomes" id="UP000636960"/>
    </source>
</evidence>
<organism evidence="2 3">
    <name type="scientific">Paractinoplanes rishiriensis</name>
    <dbReference type="NCBI Taxonomy" id="1050105"/>
    <lineage>
        <taxon>Bacteria</taxon>
        <taxon>Bacillati</taxon>
        <taxon>Actinomycetota</taxon>
        <taxon>Actinomycetes</taxon>
        <taxon>Micromonosporales</taxon>
        <taxon>Micromonosporaceae</taxon>
        <taxon>Paractinoplanes</taxon>
    </lineage>
</organism>
<dbReference type="EMBL" id="BOMV01000006">
    <property type="protein sequence ID" value="GIE93276.1"/>
    <property type="molecule type" value="Genomic_DNA"/>
</dbReference>